<gene>
    <name evidence="1" type="ORF">D6T64_05280</name>
</gene>
<sequence length="200" mass="21670">MRNIDELNDAVKAAKAAAVEAQGVFLLSLAEQWRDMATQEFRKLATELQPEITHALGDGFAEARAIVTRVINEGADRVPELFAPASDPERLVAQVKNRTYGSDPISIKFGGFGGPIEGVAQPLHDALTSLKYNPDLIKDRGHQASYSSSGFTESDFPLPSSTVRSAYTEALNVYAKARFALAAAEKENSADAAQDLWDRS</sequence>
<organism evidence="1 2">
    <name type="scientific">Cryobacterium melibiosiphilum</name>
    <dbReference type="NCBI Taxonomy" id="995039"/>
    <lineage>
        <taxon>Bacteria</taxon>
        <taxon>Bacillati</taxon>
        <taxon>Actinomycetota</taxon>
        <taxon>Actinomycetes</taxon>
        <taxon>Micrococcales</taxon>
        <taxon>Microbacteriaceae</taxon>
        <taxon>Cryobacterium</taxon>
    </lineage>
</organism>
<accession>A0A3A5MV41</accession>
<proteinExistence type="predicted"/>
<evidence type="ECO:0000313" key="1">
    <source>
        <dbReference type="EMBL" id="RJT89876.1"/>
    </source>
</evidence>
<dbReference type="RefSeq" id="WP_119972734.1">
    <property type="nucleotide sequence ID" value="NZ_JBHSQA010000022.1"/>
</dbReference>
<name>A0A3A5MV41_9MICO</name>
<protein>
    <submittedName>
        <fullName evidence="1">Uncharacterized protein</fullName>
    </submittedName>
</protein>
<keyword evidence="2" id="KW-1185">Reference proteome</keyword>
<dbReference type="Proteomes" id="UP000272015">
    <property type="component" value="Unassembled WGS sequence"/>
</dbReference>
<reference evidence="1 2" key="1">
    <citation type="submission" date="2018-09" db="EMBL/GenBank/DDBJ databases">
        <title>Novel species of Cryobacterium.</title>
        <authorList>
            <person name="Liu Q."/>
            <person name="Xin Y.-H."/>
        </authorList>
    </citation>
    <scope>NUCLEOTIDE SEQUENCE [LARGE SCALE GENOMIC DNA]</scope>
    <source>
        <strain evidence="1 2">Hh39</strain>
    </source>
</reference>
<dbReference type="EMBL" id="QZVS01000067">
    <property type="protein sequence ID" value="RJT89876.1"/>
    <property type="molecule type" value="Genomic_DNA"/>
</dbReference>
<dbReference type="AlphaFoldDB" id="A0A3A5MV41"/>
<evidence type="ECO:0000313" key="2">
    <source>
        <dbReference type="Proteomes" id="UP000272015"/>
    </source>
</evidence>
<comment type="caution">
    <text evidence="1">The sequence shown here is derived from an EMBL/GenBank/DDBJ whole genome shotgun (WGS) entry which is preliminary data.</text>
</comment>